<reference evidence="1" key="1">
    <citation type="journal article" date="2021" name="Proc. Natl. Acad. Sci. U.S.A.">
        <title>A Catalog of Tens of Thousands of Viruses from Human Metagenomes Reveals Hidden Associations with Chronic Diseases.</title>
        <authorList>
            <person name="Tisza M.J."/>
            <person name="Buck C.B."/>
        </authorList>
    </citation>
    <scope>NUCLEOTIDE SEQUENCE</scope>
    <source>
        <strain evidence="1">Ct0MH15</strain>
    </source>
</reference>
<accession>A0A8S5VFF0</accession>
<organism evidence="1">
    <name type="scientific">Inoviridae sp. ct0MH15</name>
    <dbReference type="NCBI Taxonomy" id="2825775"/>
    <lineage>
        <taxon>Viruses</taxon>
        <taxon>Monodnaviria</taxon>
        <taxon>Loebvirae</taxon>
        <taxon>Hofneiviricota</taxon>
        <taxon>Faserviricetes</taxon>
        <taxon>Tubulavirales</taxon>
        <taxon>Inoviridae</taxon>
    </lineage>
</organism>
<sequence length="127" mass="14900">MSIANVQFLRRKKRAQNMNELTEIILKEKQEGESTRSFLERFGVTSQKFYNWKKGATPEDKILMKISEVLNLDFLMLASLARSMDNDSDAATRSEWRKIYNHRKEELSRKKTEKRIKLSANITASLE</sequence>
<proteinExistence type="predicted"/>
<evidence type="ECO:0000313" key="1">
    <source>
        <dbReference type="EMBL" id="DAG05505.1"/>
    </source>
</evidence>
<protein>
    <submittedName>
        <fullName evidence="1">Repressor protein C2</fullName>
    </submittedName>
</protein>
<name>A0A8S5VFF0_9VIRU</name>
<dbReference type="EMBL" id="BK016260">
    <property type="protein sequence ID" value="DAG05505.1"/>
    <property type="molecule type" value="Genomic_DNA"/>
</dbReference>